<reference evidence="2 3" key="1">
    <citation type="submission" date="2017-03" db="EMBL/GenBank/DDBJ databases">
        <authorList>
            <person name="Afonso C.L."/>
            <person name="Miller P.J."/>
            <person name="Scott M.A."/>
            <person name="Spackman E."/>
            <person name="Goraichik I."/>
            <person name="Dimitrov K.M."/>
            <person name="Suarez D.L."/>
            <person name="Swayne D.E."/>
        </authorList>
    </citation>
    <scope>NUCLEOTIDE SEQUENCE [LARGE SCALE GENOMIC DNA]</scope>
    <source>
        <strain evidence="2 3">CECT 7023</strain>
    </source>
</reference>
<keyword evidence="3" id="KW-1185">Reference proteome</keyword>
<dbReference type="RefSeq" id="WP_085880976.1">
    <property type="nucleotide sequence ID" value="NZ_FWFZ01000047.1"/>
</dbReference>
<evidence type="ECO:0000256" key="1">
    <source>
        <dbReference type="SAM" id="Phobius"/>
    </source>
</evidence>
<dbReference type="Proteomes" id="UP000193900">
    <property type="component" value="Unassembled WGS sequence"/>
</dbReference>
<dbReference type="OrthoDB" id="9833590at2"/>
<keyword evidence="1" id="KW-0472">Membrane</keyword>
<organism evidence="2 3">
    <name type="scientific">Roseisalinus antarcticus</name>
    <dbReference type="NCBI Taxonomy" id="254357"/>
    <lineage>
        <taxon>Bacteria</taxon>
        <taxon>Pseudomonadati</taxon>
        <taxon>Pseudomonadota</taxon>
        <taxon>Alphaproteobacteria</taxon>
        <taxon>Rhodobacterales</taxon>
        <taxon>Roseobacteraceae</taxon>
        <taxon>Roseisalinus</taxon>
    </lineage>
</organism>
<accession>A0A1Y5TYG5</accession>
<proteinExistence type="predicted"/>
<evidence type="ECO:0000313" key="2">
    <source>
        <dbReference type="EMBL" id="SLN76944.1"/>
    </source>
</evidence>
<dbReference type="AlphaFoldDB" id="A0A1Y5TYG5"/>
<name>A0A1Y5TYG5_9RHOB</name>
<gene>
    <name evidence="2" type="ORF">ROA7023_04273</name>
</gene>
<keyword evidence="1" id="KW-1133">Transmembrane helix</keyword>
<dbReference type="EMBL" id="FWFZ01000047">
    <property type="protein sequence ID" value="SLN76944.1"/>
    <property type="molecule type" value="Genomic_DNA"/>
</dbReference>
<evidence type="ECO:0000313" key="3">
    <source>
        <dbReference type="Proteomes" id="UP000193900"/>
    </source>
</evidence>
<keyword evidence="1" id="KW-0812">Transmembrane</keyword>
<feature type="transmembrane region" description="Helical" evidence="1">
    <location>
        <begin position="136"/>
        <end position="157"/>
    </location>
</feature>
<sequence>MTRSPCTGQVRCDGVEAVAGTGDRYDFAVEMADFARAERTAAEARLGQIDTALARLQDRGAPTGIPPEARDILNQIAVQRAQAMAVLDRLLDDRDGTVRDSVEQDVGFVPLPDGLIVRGEAMEALARASPWLQTRIMLVFLTLLVLDLGAILVMTVMPAPRMVVLGEILTAEVAMQRALAEAEQAICQSKQSILDAREMMTKTENEVDQRITSHRRAMKTRKVVSDRIDDDLDARFDPVG</sequence>
<protein>
    <submittedName>
        <fullName evidence="2">Uncharacterized protein</fullName>
    </submittedName>
</protein>